<reference evidence="1 2" key="1">
    <citation type="journal article" date="2015" name="Microbiome">
        <title>Genomic resolution of linkages in carbon, nitrogen, and sulfur cycling among widespread estuary sediment bacteria.</title>
        <authorList>
            <person name="Baker B.J."/>
            <person name="Lazar C.S."/>
            <person name="Teske A.P."/>
            <person name="Dick G.J."/>
        </authorList>
    </citation>
    <scope>NUCLEOTIDE SEQUENCE [LARGE SCALE GENOMIC DNA]</scope>
    <source>
        <strain evidence="1">SM23_42</strain>
    </source>
</reference>
<name>A0A0S8FWN7_UNCW3</name>
<evidence type="ECO:0000313" key="1">
    <source>
        <dbReference type="EMBL" id="KPK64140.1"/>
    </source>
</evidence>
<gene>
    <name evidence="1" type="ORF">AMJ83_03860</name>
</gene>
<dbReference type="Proteomes" id="UP000051373">
    <property type="component" value="Unassembled WGS sequence"/>
</dbReference>
<evidence type="ECO:0000313" key="2">
    <source>
        <dbReference type="Proteomes" id="UP000051373"/>
    </source>
</evidence>
<dbReference type="AlphaFoldDB" id="A0A0S8FWN7"/>
<comment type="caution">
    <text evidence="1">The sequence shown here is derived from an EMBL/GenBank/DDBJ whole genome shotgun (WGS) entry which is preliminary data.</text>
</comment>
<dbReference type="STRING" id="1703779.AMJ83_03860"/>
<proteinExistence type="predicted"/>
<organism evidence="1 2">
    <name type="scientific">candidate division WOR_3 bacterium SM23_42</name>
    <dbReference type="NCBI Taxonomy" id="1703779"/>
    <lineage>
        <taxon>Bacteria</taxon>
        <taxon>Bacteria division WOR-3</taxon>
    </lineage>
</organism>
<protein>
    <submittedName>
        <fullName evidence="1">Uncharacterized protein</fullName>
    </submittedName>
</protein>
<dbReference type="EMBL" id="LJUJ01000005">
    <property type="protein sequence ID" value="KPK64140.1"/>
    <property type="molecule type" value="Genomic_DNA"/>
</dbReference>
<accession>A0A0S8FWN7</accession>
<sequence length="123" mass="14925">MIIFERFLSLRLPLMTGTPRNDRISKEFFIYLRGIRNNPILPIIIARSILFPDLPRRSKRCRQMFNGYETRFVYRKRVTFKKKYDIIVHRDNTIDVTIINVFVSYFEFGRINLYMIILKSTPR</sequence>